<feature type="domain" description="TRASH" evidence="9">
    <location>
        <begin position="570"/>
        <end position="605"/>
    </location>
</feature>
<reference evidence="10 11" key="1">
    <citation type="journal article" date="2008" name="Nature">
        <title>Genome analysis of the platypus reveals unique signatures of evolution.</title>
        <authorList>
            <person name="Warren W.C."/>
            <person name="Hillier L.W."/>
            <person name="Marshall Graves J.A."/>
            <person name="Birney E."/>
            <person name="Ponting C.P."/>
            <person name="Grutzner F."/>
            <person name="Belov K."/>
            <person name="Miller W."/>
            <person name="Clarke L."/>
            <person name="Chinwalla A.T."/>
            <person name="Yang S.P."/>
            <person name="Heger A."/>
            <person name="Locke D.P."/>
            <person name="Miethke P."/>
            <person name="Waters P.D."/>
            <person name="Veyrunes F."/>
            <person name="Fulton L."/>
            <person name="Fulton B."/>
            <person name="Graves T."/>
            <person name="Wallis J."/>
            <person name="Puente X.S."/>
            <person name="Lopez-Otin C."/>
            <person name="Ordonez G.R."/>
            <person name="Eichler E.E."/>
            <person name="Chen L."/>
            <person name="Cheng Z."/>
            <person name="Deakin J.E."/>
            <person name="Alsop A."/>
            <person name="Thompson K."/>
            <person name="Kirby P."/>
            <person name="Papenfuss A.T."/>
            <person name="Wakefield M.J."/>
            <person name="Olender T."/>
            <person name="Lancet D."/>
            <person name="Huttley G.A."/>
            <person name="Smit A.F."/>
            <person name="Pask A."/>
            <person name="Temple-Smith P."/>
            <person name="Batzer M.A."/>
            <person name="Walker J.A."/>
            <person name="Konkel M.K."/>
            <person name="Harris R.S."/>
            <person name="Whittington C.M."/>
            <person name="Wong E.S."/>
            <person name="Gemmell N.J."/>
            <person name="Buschiazzo E."/>
            <person name="Vargas Jentzsch I.M."/>
            <person name="Merkel A."/>
            <person name="Schmitz J."/>
            <person name="Zemann A."/>
            <person name="Churakov G."/>
            <person name="Kriegs J.O."/>
            <person name="Brosius J."/>
            <person name="Murchison E.P."/>
            <person name="Sachidanandam R."/>
            <person name="Smith C."/>
            <person name="Hannon G.J."/>
            <person name="Tsend-Ayush E."/>
            <person name="McMillan D."/>
            <person name="Attenborough R."/>
            <person name="Rens W."/>
            <person name="Ferguson-Smith M."/>
            <person name="Lefevre C.M."/>
            <person name="Sharp J.A."/>
            <person name="Nicholas K.R."/>
            <person name="Ray D.A."/>
            <person name="Kube M."/>
            <person name="Reinhardt R."/>
            <person name="Pringle T.H."/>
            <person name="Taylor J."/>
            <person name="Jones R.C."/>
            <person name="Nixon B."/>
            <person name="Dacheux J.L."/>
            <person name="Niwa H."/>
            <person name="Sekita Y."/>
            <person name="Huang X."/>
            <person name="Stark A."/>
            <person name="Kheradpour P."/>
            <person name="Kellis M."/>
            <person name="Flicek P."/>
            <person name="Chen Y."/>
            <person name="Webber C."/>
            <person name="Hardison R."/>
            <person name="Nelson J."/>
            <person name="Hallsworth-Pepin K."/>
            <person name="Delehaunty K."/>
            <person name="Markovic C."/>
            <person name="Minx P."/>
            <person name="Feng Y."/>
            <person name="Kremitzki C."/>
            <person name="Mitreva M."/>
            <person name="Glasscock J."/>
            <person name="Wylie T."/>
            <person name="Wohldmann P."/>
            <person name="Thiru P."/>
            <person name="Nhan M.N."/>
            <person name="Pohl C.S."/>
            <person name="Smith S.M."/>
            <person name="Hou S."/>
            <person name="Nefedov M."/>
            <person name="de Jong P.J."/>
            <person name="Renfree M.B."/>
            <person name="Mardis E.R."/>
            <person name="Wilson R.K."/>
        </authorList>
    </citation>
    <scope>NUCLEOTIDE SEQUENCE [LARGE SCALE GENOMIC DNA]</scope>
    <source>
        <strain evidence="10 11">Glennie</strain>
    </source>
</reference>
<reference evidence="10" key="2">
    <citation type="submission" date="2025-08" db="UniProtKB">
        <authorList>
            <consortium name="Ensembl"/>
        </authorList>
    </citation>
    <scope>IDENTIFICATION</scope>
    <source>
        <strain evidence="10">Glennie</strain>
    </source>
</reference>
<evidence type="ECO:0000313" key="10">
    <source>
        <dbReference type="Ensembl" id="ENSOANP00000037854.1"/>
    </source>
</evidence>
<evidence type="ECO:0000313" key="11">
    <source>
        <dbReference type="Proteomes" id="UP000002279"/>
    </source>
</evidence>
<dbReference type="Ensembl" id="ENSOANT00000052544.1">
    <property type="protein sequence ID" value="ENSOANP00000037854.1"/>
    <property type="gene ID" value="ENSOANG00000009018.4"/>
</dbReference>
<dbReference type="InterPro" id="IPR011017">
    <property type="entry name" value="TRASH_dom"/>
</dbReference>
<dbReference type="RefSeq" id="XP_039770868.1">
    <property type="nucleotide sequence ID" value="XM_039914934.1"/>
</dbReference>
<feature type="domain" description="TRASH" evidence="9">
    <location>
        <begin position="286"/>
        <end position="326"/>
    </location>
</feature>
<dbReference type="InterPro" id="IPR051284">
    <property type="entry name" value="ZnF_MYMT-QRICH1"/>
</dbReference>
<feature type="domain" description="TRASH" evidence="9">
    <location>
        <begin position="528"/>
        <end position="564"/>
    </location>
</feature>
<keyword evidence="2" id="KW-0597">Phosphoprotein</keyword>
<feature type="compositionally biased region" description="Basic and acidic residues" evidence="8">
    <location>
        <begin position="139"/>
        <end position="148"/>
    </location>
</feature>
<dbReference type="InterPro" id="IPR021893">
    <property type="entry name" value="ZMYM2-like_C"/>
</dbReference>
<dbReference type="GO" id="GO:0008270">
    <property type="term" value="F:zinc ion binding"/>
    <property type="evidence" value="ECO:0007669"/>
    <property type="project" value="UniProtKB-KW"/>
</dbReference>
<feature type="domain" description="TRASH" evidence="9">
    <location>
        <begin position="473"/>
        <end position="509"/>
    </location>
</feature>
<dbReference type="SUPFAM" id="SSF57716">
    <property type="entry name" value="Glucocorticoid receptor-like (DNA-binding domain)"/>
    <property type="match status" value="1"/>
</dbReference>
<dbReference type="Pfam" id="PF25561">
    <property type="entry name" value="QRICH1"/>
    <property type="match status" value="1"/>
</dbReference>
<feature type="region of interest" description="Disordered" evidence="8">
    <location>
        <begin position="918"/>
        <end position="954"/>
    </location>
</feature>
<dbReference type="Proteomes" id="UP000002279">
    <property type="component" value="Chromosome 20"/>
</dbReference>
<feature type="domain" description="TRASH" evidence="9">
    <location>
        <begin position="244"/>
        <end position="280"/>
    </location>
</feature>
<feature type="region of interest" description="Disordered" evidence="8">
    <location>
        <begin position="87"/>
        <end position="148"/>
    </location>
</feature>
<feature type="compositionally biased region" description="Basic residues" evidence="8">
    <location>
        <begin position="929"/>
        <end position="940"/>
    </location>
</feature>
<dbReference type="Pfam" id="PF06467">
    <property type="entry name" value="zf-FCS"/>
    <property type="match status" value="9"/>
</dbReference>
<organism evidence="10 11">
    <name type="scientific">Ornithorhynchus anatinus</name>
    <name type="common">Duckbill platypus</name>
    <dbReference type="NCBI Taxonomy" id="9258"/>
    <lineage>
        <taxon>Eukaryota</taxon>
        <taxon>Metazoa</taxon>
        <taxon>Chordata</taxon>
        <taxon>Craniata</taxon>
        <taxon>Vertebrata</taxon>
        <taxon>Euteleostomi</taxon>
        <taxon>Mammalia</taxon>
        <taxon>Monotremata</taxon>
        <taxon>Ornithorhynchidae</taxon>
        <taxon>Ornithorhynchus</taxon>
    </lineage>
</organism>
<keyword evidence="6" id="KW-0862">Zinc</keyword>
<feature type="domain" description="TRASH" evidence="9">
    <location>
        <begin position="616"/>
        <end position="651"/>
    </location>
</feature>
<dbReference type="GeneID" id="100089413"/>
<feature type="compositionally biased region" description="Polar residues" evidence="8">
    <location>
        <begin position="197"/>
        <end position="211"/>
    </location>
</feature>
<feature type="region of interest" description="Disordered" evidence="8">
    <location>
        <begin position="186"/>
        <end position="218"/>
    </location>
</feature>
<dbReference type="Bgee" id="ENSOANG00000009018">
    <property type="expression patterns" value="Expressed in endometrium and 8 other cell types or tissues"/>
</dbReference>
<feature type="compositionally biased region" description="Polar residues" evidence="8">
    <location>
        <begin position="128"/>
        <end position="138"/>
    </location>
</feature>
<keyword evidence="1" id="KW-1017">Isopeptide bond</keyword>
<dbReference type="Pfam" id="PF12012">
    <property type="entry name" value="DUF3504"/>
    <property type="match status" value="1"/>
</dbReference>
<evidence type="ECO:0000259" key="9">
    <source>
        <dbReference type="SMART" id="SM00746"/>
    </source>
</evidence>
<feature type="region of interest" description="Disordered" evidence="8">
    <location>
        <begin position="715"/>
        <end position="734"/>
    </location>
</feature>
<dbReference type="AlphaFoldDB" id="A0A6I8N9X3"/>
<feature type="compositionally biased region" description="Polar residues" evidence="8">
    <location>
        <begin position="87"/>
        <end position="96"/>
    </location>
</feature>
<reference evidence="10" key="3">
    <citation type="submission" date="2025-09" db="UniProtKB">
        <authorList>
            <consortium name="Ensembl"/>
        </authorList>
    </citation>
    <scope>IDENTIFICATION</scope>
    <source>
        <strain evidence="10">Glennie</strain>
    </source>
</reference>
<gene>
    <name evidence="10" type="primary">ZMYM2</name>
</gene>
<keyword evidence="5" id="KW-0863">Zinc-finger</keyword>
<proteinExistence type="predicted"/>
<evidence type="ECO:0000256" key="1">
    <source>
        <dbReference type="ARBA" id="ARBA00022499"/>
    </source>
</evidence>
<feature type="domain" description="TRASH" evidence="9">
    <location>
        <begin position="380"/>
        <end position="419"/>
    </location>
</feature>
<dbReference type="InterPro" id="IPR057926">
    <property type="entry name" value="QRICH1_dom"/>
</dbReference>
<evidence type="ECO:0000256" key="7">
    <source>
        <dbReference type="ARBA" id="ARBA00022843"/>
    </source>
</evidence>
<dbReference type="InterPro" id="IPR010507">
    <property type="entry name" value="Znf_MYM"/>
</dbReference>
<evidence type="ECO:0000256" key="4">
    <source>
        <dbReference type="ARBA" id="ARBA00022737"/>
    </source>
</evidence>
<name>A0A6I8N9X3_ORNAN</name>
<protein>
    <submittedName>
        <fullName evidence="10">Zinc finger MYM-type containing 2</fullName>
    </submittedName>
</protein>
<dbReference type="PANTHER" id="PTHR45736:SF6">
    <property type="entry name" value="ZINC FINGER MYM-TYPE PROTEIN 2"/>
    <property type="match status" value="1"/>
</dbReference>
<dbReference type="CTD" id="7750"/>
<evidence type="ECO:0000256" key="3">
    <source>
        <dbReference type="ARBA" id="ARBA00022723"/>
    </source>
</evidence>
<feature type="domain" description="TRASH" evidence="9">
    <location>
        <begin position="657"/>
        <end position="692"/>
    </location>
</feature>
<dbReference type="PANTHER" id="PTHR45736">
    <property type="entry name" value="ZINC FINGER MYM-TYPE PROTEIN"/>
    <property type="match status" value="1"/>
</dbReference>
<accession>A0A6I8N9X3</accession>
<keyword evidence="7" id="KW-0832">Ubl conjugation</keyword>
<evidence type="ECO:0000256" key="8">
    <source>
        <dbReference type="SAM" id="MobiDB-lite"/>
    </source>
</evidence>
<keyword evidence="11" id="KW-1185">Reference proteome</keyword>
<dbReference type="SMART" id="SM00746">
    <property type="entry name" value="TRASH"/>
    <property type="match status" value="9"/>
</dbReference>
<sequence length="1270" mass="143186">MDTGSVGGLDLTEQTPVLLGTTAMATSLSNVGNSFGGPANSLVSRPNKFQNSSMEDDDDVVFIEPLQPPPTSAPAMADQRNVTFTSTKNEELQGNDSKMLPSSKDLSSQKGSISETIIIDDEEDIETNQGQEKNASSFTERRLPETKNRANDLDFSASSFSRSKTKTGVGPFNPGRMNVAGDVFQNGESATHHNPDSWISQSASFPRNQKQPGVDTLSPVASLPKQIFQPSAQQQPTKPVKVTCANCKKPLQKGQTAYQRKGSAHLFCSTTCLSSFSHKPAPKKLCVMCKKDITTMKGTIVAQVDSSESFQEFCSTSCLSHYEDKQNPSKGILNKSRCTICGKLTEIRHEVSFKNMTHKLCSDHCFNRYRMANGLIMNCCEQCGEYLPSKGAGNNVLMVDGQQKRFCCQSCVSDYKQKYGKLTTCTGCRTQCRFFDMTQCIGPNGYMEPYCSTACMNTHKTKYAKSQSVGIICHFCKRNSLPQYQATMPDGKLYNFCNSSCVAKFQALSMQSSPNGQFLSPSDIQLKCSYCKNSFCSKPEILEWENKVHQFCSKTCSDDYKKLHCIVTYCEYCQEEKTLHETVNFSGVKRPFCSEGCKLLYKQDFARRLGLRCVTCNYCSQLCKKGASKELDGVVRDFCSEECCKKFQDWYYKAARCDCCKSQGTLRERVQWRGEMKHFCDQHCLLRFYCQQNEPNMATQKGPENLHYDQGCQTSRTKATGSAPPPSPTPNKEMKNKAVLCKPLTMTKATYCKPHMQTKSCQTEDNWKTEHVPVPIPVPVYIPVPLHMYSQNIPIPTTLPIPVPVPIFLPTTLDSNEKILAAVEELKNKVSSTPPDPELLTMTDMMVEDEEKAEATDINSVIIETDVIIDAELLKNSALETQANMPDVPYEPDLDIEIDFPRAAEELDMENEFLLPPVFGEEYEEQPRPRSKKKGAKRKAVSGYQSHDDSSDNSECSFPFKYTYGVNAWKHWVRTRTLGHDHLRLDELESTKSVKLKEDLLSHSTAELSRGLARFVNEIRRPNGESYAPDSIYYLCLGIQEYLGGSNRKDNIFIDPSYQAFEQELNKILRSWQPSILPDGSIFSRVEEDYLWRIKQLGSHSPVALLNTLFYFNTKYFGLKTVEQHLRLSFGTVFKQWKKNPLTMESKACLRYQVSSLCGADSEDKISTGKRKHEDDEPVFEQIENTANPSRCPVKMFECYLSKSPQNLNQRMDVFYLQPEGSSSSSSSDSPVWYTSTSLDRATLENMLVRVLLVKDIYDRDNYELDEDTD</sequence>
<evidence type="ECO:0000256" key="5">
    <source>
        <dbReference type="ARBA" id="ARBA00022771"/>
    </source>
</evidence>
<evidence type="ECO:0000256" key="2">
    <source>
        <dbReference type="ARBA" id="ARBA00022553"/>
    </source>
</evidence>
<feature type="domain" description="TRASH" evidence="9">
    <location>
        <begin position="338"/>
        <end position="373"/>
    </location>
</feature>
<keyword evidence="4" id="KW-0677">Repeat</keyword>
<evidence type="ECO:0000256" key="6">
    <source>
        <dbReference type="ARBA" id="ARBA00022833"/>
    </source>
</evidence>
<dbReference type="GeneTree" id="ENSGT00940000157028"/>
<keyword evidence="3" id="KW-0479">Metal-binding</keyword>